<dbReference type="InterPro" id="IPR036582">
    <property type="entry name" value="Mao_N_sf"/>
</dbReference>
<evidence type="ECO:0000256" key="1">
    <source>
        <dbReference type="SAM" id="SignalP"/>
    </source>
</evidence>
<sequence>MRMKILAGLIGAALMLSPTISAYAAEVQGKMVDDRIYVPLRYAADQIKAQVSWDNKTKTATMTKDDKQLIAKVGGPFVKVFHGRVYVQFREVNDTFFGVEQVYWYPDSLSAGSDHMRVSLAPLTKDEAMHILYTAIAKANSITNVKQKREYLQPHFTDKAINTIIEKKGFNQSPRPLTKEDVSWMKYTNFTSLQISWSVEYGDLAEYFLARVHASLIKKGDRWIVDDLKYEHGEIMPPH</sequence>
<comment type="caution">
    <text evidence="3">The sequence shown here is derived from an EMBL/GenBank/DDBJ whole genome shotgun (WGS) entry which is preliminary data.</text>
</comment>
<evidence type="ECO:0000259" key="2">
    <source>
        <dbReference type="Pfam" id="PF07833"/>
    </source>
</evidence>
<organism evidence="3 4">
    <name type="scientific">Cohnella suwonensis</name>
    <dbReference type="NCBI Taxonomy" id="696072"/>
    <lineage>
        <taxon>Bacteria</taxon>
        <taxon>Bacillati</taxon>
        <taxon>Bacillota</taxon>
        <taxon>Bacilli</taxon>
        <taxon>Bacillales</taxon>
        <taxon>Paenibacillaceae</taxon>
        <taxon>Cohnella</taxon>
    </lineage>
</organism>
<keyword evidence="1" id="KW-0732">Signal</keyword>
<dbReference type="Pfam" id="PF07833">
    <property type="entry name" value="Cu_amine_oxidN1"/>
    <property type="match status" value="1"/>
</dbReference>
<reference evidence="4" key="1">
    <citation type="journal article" date="2019" name="Int. J. Syst. Evol. Microbiol.">
        <title>The Global Catalogue of Microorganisms (GCM) 10K type strain sequencing project: providing services to taxonomists for standard genome sequencing and annotation.</title>
        <authorList>
            <consortium name="The Broad Institute Genomics Platform"/>
            <consortium name="The Broad Institute Genome Sequencing Center for Infectious Disease"/>
            <person name="Wu L."/>
            <person name="Ma J."/>
        </authorList>
    </citation>
    <scope>NUCLEOTIDE SEQUENCE [LARGE SCALE GENOMIC DNA]</scope>
    <source>
        <strain evidence="4">CCUG 57113</strain>
    </source>
</reference>
<keyword evidence="4" id="KW-1185">Reference proteome</keyword>
<accession>A0ABW0M0Q5</accession>
<dbReference type="InterPro" id="IPR012854">
    <property type="entry name" value="Cu_amine_oxidase-like_N"/>
</dbReference>
<dbReference type="SUPFAM" id="SSF55383">
    <property type="entry name" value="Copper amine oxidase, domain N"/>
    <property type="match status" value="1"/>
</dbReference>
<dbReference type="Proteomes" id="UP001596105">
    <property type="component" value="Unassembled WGS sequence"/>
</dbReference>
<protein>
    <submittedName>
        <fullName evidence="3">Copper amine oxidase N-terminal domain-containing protein</fullName>
    </submittedName>
</protein>
<name>A0ABW0M0Q5_9BACL</name>
<gene>
    <name evidence="3" type="ORF">ACFPPD_20715</name>
</gene>
<feature type="domain" description="Copper amine oxidase-like N-terminal" evidence="2">
    <location>
        <begin position="24"/>
        <end position="80"/>
    </location>
</feature>
<dbReference type="EMBL" id="JBHSMH010000090">
    <property type="protein sequence ID" value="MFC5471116.1"/>
    <property type="molecule type" value="Genomic_DNA"/>
</dbReference>
<feature type="signal peptide" evidence="1">
    <location>
        <begin position="1"/>
        <end position="24"/>
    </location>
</feature>
<feature type="chain" id="PRO_5046792475" evidence="1">
    <location>
        <begin position="25"/>
        <end position="239"/>
    </location>
</feature>
<evidence type="ECO:0000313" key="3">
    <source>
        <dbReference type="EMBL" id="MFC5471116.1"/>
    </source>
</evidence>
<proteinExistence type="predicted"/>
<evidence type="ECO:0000313" key="4">
    <source>
        <dbReference type="Proteomes" id="UP001596105"/>
    </source>
</evidence>
<dbReference type="Gene3D" id="3.30.457.10">
    <property type="entry name" value="Copper amine oxidase-like, N-terminal domain"/>
    <property type="match status" value="1"/>
</dbReference>
<dbReference type="RefSeq" id="WP_209746089.1">
    <property type="nucleotide sequence ID" value="NZ_JBHSMH010000090.1"/>
</dbReference>